<evidence type="ECO:0000256" key="1">
    <source>
        <dbReference type="SAM" id="MobiDB-lite"/>
    </source>
</evidence>
<dbReference type="PANTHER" id="PTHR33086">
    <property type="entry name" value="OS05G0468200 PROTEIN-RELATED"/>
    <property type="match status" value="1"/>
</dbReference>
<protein>
    <recommendedName>
        <fullName evidence="2">DUF1618 domain-containing protein</fullName>
    </recommendedName>
</protein>
<dbReference type="InterPro" id="IPR011676">
    <property type="entry name" value="DUF1618"/>
</dbReference>
<dbReference type="OMA" id="AYFVCSA"/>
<name>A0A921U1Q7_SORBI</name>
<reference evidence="3" key="1">
    <citation type="journal article" date="2019" name="BMC Genomics">
        <title>A new reference genome for Sorghum bicolor reveals high levels of sequence similarity between sweet and grain genotypes: implications for the genetics of sugar metabolism.</title>
        <authorList>
            <person name="Cooper E.A."/>
            <person name="Brenton Z.W."/>
            <person name="Flinn B.S."/>
            <person name="Jenkins J."/>
            <person name="Shu S."/>
            <person name="Flowers D."/>
            <person name="Luo F."/>
            <person name="Wang Y."/>
            <person name="Xia P."/>
            <person name="Barry K."/>
            <person name="Daum C."/>
            <person name="Lipzen A."/>
            <person name="Yoshinaga Y."/>
            <person name="Schmutz J."/>
            <person name="Saski C."/>
            <person name="Vermerris W."/>
            <person name="Kresovich S."/>
        </authorList>
    </citation>
    <scope>NUCLEOTIDE SEQUENCE</scope>
</reference>
<comment type="caution">
    <text evidence="3">The sequence shown here is derived from an EMBL/GenBank/DDBJ whole genome shotgun (WGS) entry which is preliminary data.</text>
</comment>
<reference evidence="3" key="2">
    <citation type="submission" date="2020-10" db="EMBL/GenBank/DDBJ databases">
        <authorList>
            <person name="Cooper E.A."/>
            <person name="Brenton Z.W."/>
            <person name="Flinn B.S."/>
            <person name="Jenkins J."/>
            <person name="Shu S."/>
            <person name="Flowers D."/>
            <person name="Luo F."/>
            <person name="Wang Y."/>
            <person name="Xia P."/>
            <person name="Barry K."/>
            <person name="Daum C."/>
            <person name="Lipzen A."/>
            <person name="Yoshinaga Y."/>
            <person name="Schmutz J."/>
            <person name="Saski C."/>
            <person name="Vermerris W."/>
            <person name="Kresovich S."/>
        </authorList>
    </citation>
    <scope>NUCLEOTIDE SEQUENCE</scope>
</reference>
<dbReference type="Pfam" id="PF07762">
    <property type="entry name" value="DUF1618"/>
    <property type="match status" value="1"/>
</dbReference>
<proteinExistence type="predicted"/>
<dbReference type="EMBL" id="CM027689">
    <property type="protein sequence ID" value="KAG0514751.1"/>
    <property type="molecule type" value="Genomic_DNA"/>
</dbReference>
<feature type="region of interest" description="Disordered" evidence="1">
    <location>
        <begin position="1"/>
        <end position="28"/>
    </location>
</feature>
<feature type="domain" description="DUF1618" evidence="2">
    <location>
        <begin position="218"/>
        <end position="360"/>
    </location>
</feature>
<dbReference type="PANTHER" id="PTHR33086:SF58">
    <property type="entry name" value="DUF1618 DOMAIN-CONTAINING PROTEIN"/>
    <property type="match status" value="1"/>
</dbReference>
<dbReference type="AlphaFoldDB" id="A0A921U1Q7"/>
<dbReference type="Proteomes" id="UP000807115">
    <property type="component" value="Chromosome 10"/>
</dbReference>
<sequence length="599" mass="67082">MASSAPDVPESSRAGGQEAEQEPESEQQRKWVALVSVAVLLGNDDERAKEIAVGTEVMVDLNDPPLPSYLQVLHPGVAPDPRRNDEPLYGYILAAADRSACILLQVVRGNRPQFLLCDTHRRTVTLLPPVSSGLDIRRNISIGLITDPHHHGHYVVAQLQPITSKDHPSKMIIVLVCYSTAESRWFTKQITPARRHDVRMRNPFSETGVLAHDGRLWWLALAYGVFFCDPCTPLVGSPELRFVPLPAACETMERHDVVFDPRIRTRIDQRRCVRPSEGKLRFVEIRGLSYDKHPDAPAASDLTVWMWTLDDPEGPDAWTFEYEVAFAEIWVNKTYTDAGLLPDEVPHVALVDPNNHYVVYFFQGSKLFGFDMREKNVVACKECLIDRDQLRFQSSRPIVDAWELPPPPPMLPGDHDSAAADDDVALAQSGLGMLCRRGAFCSICRLGICLSCCPDHKSRHHGDGPGTLMNICMTKDGPALEARDVKINNMGYNWQFIQRKLHTGQKYILLHEPQTDKRNKGNCLRCNGLVKTKSRYCCARCKAIHIPNGENTDIINALLQCDFHQAAIRDKFCAVCKTAFASAHCADHEAHHHEQATAA</sequence>
<gene>
    <name evidence="3" type="ORF">BDA96_10G220300</name>
</gene>
<organism evidence="3 4">
    <name type="scientific">Sorghum bicolor</name>
    <name type="common">Sorghum</name>
    <name type="synonym">Sorghum vulgare</name>
    <dbReference type="NCBI Taxonomy" id="4558"/>
    <lineage>
        <taxon>Eukaryota</taxon>
        <taxon>Viridiplantae</taxon>
        <taxon>Streptophyta</taxon>
        <taxon>Embryophyta</taxon>
        <taxon>Tracheophyta</taxon>
        <taxon>Spermatophyta</taxon>
        <taxon>Magnoliopsida</taxon>
        <taxon>Liliopsida</taxon>
        <taxon>Poales</taxon>
        <taxon>Poaceae</taxon>
        <taxon>PACMAD clade</taxon>
        <taxon>Panicoideae</taxon>
        <taxon>Andropogonodae</taxon>
        <taxon>Andropogoneae</taxon>
        <taxon>Sorghinae</taxon>
        <taxon>Sorghum</taxon>
    </lineage>
</organism>
<evidence type="ECO:0000313" key="4">
    <source>
        <dbReference type="Proteomes" id="UP000807115"/>
    </source>
</evidence>
<evidence type="ECO:0000259" key="2">
    <source>
        <dbReference type="Pfam" id="PF07762"/>
    </source>
</evidence>
<accession>A0A921U1Q7</accession>
<dbReference type="Gramene" id="EER89936">
    <property type="protein sequence ID" value="EER89936"/>
    <property type="gene ID" value="SORBI_3010G167200"/>
</dbReference>
<evidence type="ECO:0000313" key="3">
    <source>
        <dbReference type="EMBL" id="KAG0514751.1"/>
    </source>
</evidence>